<dbReference type="eggNOG" id="COG4260">
    <property type="taxonomic scope" value="Bacteria"/>
</dbReference>
<evidence type="ECO:0000259" key="2">
    <source>
        <dbReference type="Pfam" id="PF12773"/>
    </source>
</evidence>
<feature type="domain" description="DZANK-type" evidence="2">
    <location>
        <begin position="149"/>
        <end position="192"/>
    </location>
</feature>
<evidence type="ECO:0000313" key="4">
    <source>
        <dbReference type="EMBL" id="EOH97455.1"/>
    </source>
</evidence>
<protein>
    <submittedName>
        <fullName evidence="4">Uncharacterized protein</fullName>
    </submittedName>
</protein>
<evidence type="ECO:0000259" key="3">
    <source>
        <dbReference type="Pfam" id="PF13240"/>
    </source>
</evidence>
<dbReference type="InterPro" id="IPR025874">
    <property type="entry name" value="DZR"/>
</dbReference>
<proteinExistence type="predicted"/>
<dbReference type="STRING" id="160454.RV10_GL004406"/>
<keyword evidence="1" id="KW-1133">Transmembrane helix</keyword>
<keyword evidence="1" id="KW-0812">Transmembrane</keyword>
<dbReference type="Pfam" id="PF12773">
    <property type="entry name" value="DZR"/>
    <property type="match status" value="1"/>
</dbReference>
<dbReference type="InterPro" id="IPR026870">
    <property type="entry name" value="Zinc_ribbon_dom"/>
</dbReference>
<dbReference type="Proteomes" id="UP000013782">
    <property type="component" value="Unassembled WGS sequence"/>
</dbReference>
<evidence type="ECO:0000256" key="1">
    <source>
        <dbReference type="SAM" id="Phobius"/>
    </source>
</evidence>
<feature type="transmembrane region" description="Helical" evidence="1">
    <location>
        <begin position="88"/>
        <end position="110"/>
    </location>
</feature>
<dbReference type="HOGENOM" id="CLU_1193600_0_0_9"/>
<sequence>MAESKMFTLEEGMTAESVGRGLEIFFREKKRFVVEGMATPEGYLVQAKEEQSWKKFAGMDQATQVQIFQSTPESITVNVGTGKWVDKAAAAGVGAIVFAPLLATAAFGAFKQQQLPQEIFAAIENYIQTGGKIVTVSMSGSNGTAGIVCSNCRAQNPEGTKFCSSCGQSLLDTCPNCQAAIDKNTKFCPECGTNVQAAQEKHCENCQALLAEDAKFCPECGTATKE</sequence>
<gene>
    <name evidence="4" type="ORF">UAU_00123</name>
</gene>
<name>R2SQG0_9ENTE</name>
<dbReference type="AlphaFoldDB" id="R2SQG0"/>
<feature type="domain" description="Zinc-ribbon" evidence="3">
    <location>
        <begin position="202"/>
        <end position="223"/>
    </location>
</feature>
<accession>R2SQG0</accession>
<dbReference type="RefSeq" id="WP_010755188.1">
    <property type="nucleotide sequence ID" value="NZ_ASWD01000002.1"/>
</dbReference>
<dbReference type="Pfam" id="PF13240">
    <property type="entry name" value="Zn_Ribbon_1"/>
    <property type="match status" value="1"/>
</dbReference>
<evidence type="ECO:0000313" key="5">
    <source>
        <dbReference type="Proteomes" id="UP000013782"/>
    </source>
</evidence>
<dbReference type="PATRIC" id="fig|1158607.3.peg.123"/>
<dbReference type="EMBL" id="AJAQ01000001">
    <property type="protein sequence ID" value="EOH97455.1"/>
    <property type="molecule type" value="Genomic_DNA"/>
</dbReference>
<keyword evidence="1" id="KW-0472">Membrane</keyword>
<keyword evidence="5" id="KW-1185">Reference proteome</keyword>
<reference evidence="4 5" key="1">
    <citation type="submission" date="2013-02" db="EMBL/GenBank/DDBJ databases">
        <title>The Genome Sequence of Enterococcus pallens BAA-351.</title>
        <authorList>
            <consortium name="The Broad Institute Genome Sequencing Platform"/>
            <consortium name="The Broad Institute Genome Sequencing Center for Infectious Disease"/>
            <person name="Earl A.M."/>
            <person name="Gilmore M.S."/>
            <person name="Lebreton F."/>
            <person name="Walker B."/>
            <person name="Young S.K."/>
            <person name="Zeng Q."/>
            <person name="Gargeya S."/>
            <person name="Fitzgerald M."/>
            <person name="Haas B."/>
            <person name="Abouelleil A."/>
            <person name="Alvarado L."/>
            <person name="Arachchi H.M."/>
            <person name="Berlin A.M."/>
            <person name="Chapman S.B."/>
            <person name="Dewar J."/>
            <person name="Goldberg J."/>
            <person name="Griggs A."/>
            <person name="Gujja S."/>
            <person name="Hansen M."/>
            <person name="Howarth C."/>
            <person name="Imamovic A."/>
            <person name="Larimer J."/>
            <person name="McCowan C."/>
            <person name="Murphy C."/>
            <person name="Neiman D."/>
            <person name="Pearson M."/>
            <person name="Priest M."/>
            <person name="Roberts A."/>
            <person name="Saif S."/>
            <person name="Shea T."/>
            <person name="Sisk P."/>
            <person name="Sykes S."/>
            <person name="Wortman J."/>
            <person name="Nusbaum C."/>
            <person name="Birren B."/>
        </authorList>
    </citation>
    <scope>NUCLEOTIDE SEQUENCE [LARGE SCALE GENOMIC DNA]</scope>
    <source>
        <strain evidence="4 5">ATCC BAA-351</strain>
    </source>
</reference>
<comment type="caution">
    <text evidence="4">The sequence shown here is derived from an EMBL/GenBank/DDBJ whole genome shotgun (WGS) entry which is preliminary data.</text>
</comment>
<organism evidence="4 5">
    <name type="scientific">Enterococcus pallens ATCC BAA-351</name>
    <dbReference type="NCBI Taxonomy" id="1158607"/>
    <lineage>
        <taxon>Bacteria</taxon>
        <taxon>Bacillati</taxon>
        <taxon>Bacillota</taxon>
        <taxon>Bacilli</taxon>
        <taxon>Lactobacillales</taxon>
        <taxon>Enterococcaceae</taxon>
        <taxon>Enterococcus</taxon>
    </lineage>
</organism>